<dbReference type="PANTHER" id="PTHR10791:SF30">
    <property type="entry name" value="SUGAR TRANSPORTER SWEET1"/>
    <property type="match status" value="1"/>
</dbReference>
<evidence type="ECO:0000256" key="9">
    <source>
        <dbReference type="ARBA" id="ARBA00022737"/>
    </source>
</evidence>
<keyword evidence="6" id="KW-1003">Cell membrane</keyword>
<dbReference type="InterPro" id="IPR004316">
    <property type="entry name" value="SWEET_rpt"/>
</dbReference>
<evidence type="ECO:0000313" key="15">
    <source>
        <dbReference type="Proteomes" id="UP000007800"/>
    </source>
</evidence>
<protein>
    <recommendedName>
        <fullName evidence="4">Sugar transporter SWEET1</fullName>
    </recommendedName>
</protein>
<feature type="transmembrane region" description="Helical" evidence="13">
    <location>
        <begin position="125"/>
        <end position="145"/>
    </location>
</feature>
<evidence type="ECO:0000256" key="8">
    <source>
        <dbReference type="ARBA" id="ARBA00022692"/>
    </source>
</evidence>
<evidence type="ECO:0000256" key="4">
    <source>
        <dbReference type="ARBA" id="ARBA00021741"/>
    </source>
</evidence>
<feature type="transmembrane region" description="Helical" evidence="13">
    <location>
        <begin position="186"/>
        <end position="204"/>
    </location>
</feature>
<feature type="transmembrane region" description="Helical" evidence="13">
    <location>
        <begin position="210"/>
        <end position="231"/>
    </location>
</feature>
<dbReference type="PANTHER" id="PTHR10791">
    <property type="entry name" value="RAG1-ACTIVATING PROTEIN 1"/>
    <property type="match status" value="1"/>
</dbReference>
<reference evidence="14 15" key="1">
    <citation type="submission" date="2008-07" db="EMBL/GenBank/DDBJ databases">
        <authorList>
            <person name="El-Sayed N."/>
            <person name="Caler E."/>
            <person name="Inman J."/>
            <person name="Amedeo P."/>
            <person name="Hass B."/>
            <person name="Wortman J."/>
        </authorList>
    </citation>
    <scope>NUCLEOTIDE SEQUENCE [LARGE SCALE GENOMIC DNA]</scope>
    <source>
        <strain evidence="15">ATCC 50983 / TXsc</strain>
    </source>
</reference>
<dbReference type="GO" id="GO:0051119">
    <property type="term" value="F:sugar transmembrane transporter activity"/>
    <property type="evidence" value="ECO:0007669"/>
    <property type="project" value="InterPro"/>
</dbReference>
<evidence type="ECO:0000256" key="1">
    <source>
        <dbReference type="ARBA" id="ARBA00004651"/>
    </source>
</evidence>
<dbReference type="OrthoDB" id="409725at2759"/>
<evidence type="ECO:0000256" key="3">
    <source>
        <dbReference type="ARBA" id="ARBA00007809"/>
    </source>
</evidence>
<keyword evidence="5" id="KW-0813">Transport</keyword>
<dbReference type="GO" id="GO:0000139">
    <property type="term" value="C:Golgi membrane"/>
    <property type="evidence" value="ECO:0007669"/>
    <property type="project" value="UniProtKB-SubCell"/>
</dbReference>
<dbReference type="InterPro" id="IPR047664">
    <property type="entry name" value="SWEET"/>
</dbReference>
<feature type="transmembrane region" description="Helical" evidence="13">
    <location>
        <begin position="151"/>
        <end position="174"/>
    </location>
</feature>
<proteinExistence type="inferred from homology"/>
<evidence type="ECO:0000256" key="11">
    <source>
        <dbReference type="ARBA" id="ARBA00023034"/>
    </source>
</evidence>
<evidence type="ECO:0000256" key="5">
    <source>
        <dbReference type="ARBA" id="ARBA00022448"/>
    </source>
</evidence>
<dbReference type="Proteomes" id="UP000007800">
    <property type="component" value="Unassembled WGS sequence"/>
</dbReference>
<keyword evidence="15" id="KW-1185">Reference proteome</keyword>
<dbReference type="RefSeq" id="XP_002783513.1">
    <property type="nucleotide sequence ID" value="XM_002783467.1"/>
</dbReference>
<keyword evidence="11" id="KW-0333">Golgi apparatus</keyword>
<dbReference type="GeneID" id="9046038"/>
<keyword evidence="10 13" id="KW-1133">Transmembrane helix</keyword>
<evidence type="ECO:0000256" key="12">
    <source>
        <dbReference type="ARBA" id="ARBA00023136"/>
    </source>
</evidence>
<keyword evidence="7" id="KW-0762">Sugar transport</keyword>
<evidence type="ECO:0000256" key="13">
    <source>
        <dbReference type="SAM" id="Phobius"/>
    </source>
</evidence>
<accession>C5KJH5</accession>
<dbReference type="FunFam" id="1.20.1280.290:FF:000004">
    <property type="entry name" value="Sugar transporter SWEET"/>
    <property type="match status" value="1"/>
</dbReference>
<evidence type="ECO:0000256" key="7">
    <source>
        <dbReference type="ARBA" id="ARBA00022597"/>
    </source>
</evidence>
<feature type="transmembrane region" description="Helical" evidence="13">
    <location>
        <begin position="28"/>
        <end position="49"/>
    </location>
</feature>
<keyword evidence="9" id="KW-0677">Repeat</keyword>
<sequence>MEAASAAAAFSVANDTYGVAGGLSLHELLGSIAPILGTVGSVLSVIQYLSCIPTLVEVSRRKSTGKLSAMPYCTTSLLSLLWITYALMVPGRMAILGINAVALGFMVVYMSVFLRYTDCKKQTMVKYMSVLLCYGAVISVAVLFATSVASFLGNCCVLVSITMYASPLAVVPTIIKTRDSSCMPPLYSFTGFLAALVWFGYGLGSGDFHVWIPNGTGSILCLAQLVIWVIYRTPYSSKSEEVEYYDDVKPYGASEYYSVADTDVPDYISVDSNSTVSSAAYLLLDP</sequence>
<comment type="subcellular location">
    <subcellularLocation>
        <location evidence="1">Cell membrane</location>
        <topology evidence="1">Multi-pass membrane protein</topology>
    </subcellularLocation>
    <subcellularLocation>
        <location evidence="2">Golgi apparatus membrane</location>
        <topology evidence="2">Multi-pass membrane protein</topology>
    </subcellularLocation>
</comment>
<dbReference type="Pfam" id="PF03083">
    <property type="entry name" value="MtN3_slv"/>
    <property type="match status" value="2"/>
</dbReference>
<dbReference type="Gene3D" id="1.20.1280.290">
    <property type="match status" value="2"/>
</dbReference>
<dbReference type="EMBL" id="GG673606">
    <property type="protein sequence ID" value="EER15309.1"/>
    <property type="molecule type" value="Genomic_DNA"/>
</dbReference>
<dbReference type="AlphaFoldDB" id="C5KJH5"/>
<feature type="transmembrane region" description="Helical" evidence="13">
    <location>
        <begin position="69"/>
        <end position="88"/>
    </location>
</feature>
<name>C5KJH5_PERM5</name>
<organism evidence="15">
    <name type="scientific">Perkinsus marinus (strain ATCC 50983 / TXsc)</name>
    <dbReference type="NCBI Taxonomy" id="423536"/>
    <lineage>
        <taxon>Eukaryota</taxon>
        <taxon>Sar</taxon>
        <taxon>Alveolata</taxon>
        <taxon>Perkinsozoa</taxon>
        <taxon>Perkinsea</taxon>
        <taxon>Perkinsida</taxon>
        <taxon>Perkinsidae</taxon>
        <taxon>Perkinsus</taxon>
    </lineage>
</organism>
<keyword evidence="8 13" id="KW-0812">Transmembrane</keyword>
<dbReference type="GO" id="GO:0005886">
    <property type="term" value="C:plasma membrane"/>
    <property type="evidence" value="ECO:0007669"/>
    <property type="project" value="UniProtKB-SubCell"/>
</dbReference>
<gene>
    <name evidence="14" type="ORF">Pmar_PMAR001358</name>
</gene>
<evidence type="ECO:0000256" key="6">
    <source>
        <dbReference type="ARBA" id="ARBA00022475"/>
    </source>
</evidence>
<feature type="transmembrane region" description="Helical" evidence="13">
    <location>
        <begin position="94"/>
        <end position="113"/>
    </location>
</feature>
<evidence type="ECO:0000256" key="10">
    <source>
        <dbReference type="ARBA" id="ARBA00022989"/>
    </source>
</evidence>
<evidence type="ECO:0000256" key="2">
    <source>
        <dbReference type="ARBA" id="ARBA00004653"/>
    </source>
</evidence>
<keyword evidence="12 13" id="KW-0472">Membrane</keyword>
<dbReference type="OMA" id="GQCTCAG"/>
<comment type="similarity">
    <text evidence="3">Belongs to the SWEET sugar transporter family.</text>
</comment>
<evidence type="ECO:0000313" key="14">
    <source>
        <dbReference type="EMBL" id="EER15309.1"/>
    </source>
</evidence>
<dbReference type="InParanoid" id="C5KJH5"/>